<comment type="similarity">
    <text evidence="1">Belongs to the complex I LYR family.</text>
</comment>
<dbReference type="KEGG" id="bbel:109474047"/>
<dbReference type="InterPro" id="IPR008011">
    <property type="entry name" value="Complex1_LYR_dom"/>
</dbReference>
<evidence type="ECO:0000259" key="2">
    <source>
        <dbReference type="Pfam" id="PF05347"/>
    </source>
</evidence>
<gene>
    <name evidence="4" type="primary">LOC109474047</name>
</gene>
<evidence type="ECO:0000313" key="3">
    <source>
        <dbReference type="Proteomes" id="UP000515135"/>
    </source>
</evidence>
<dbReference type="Pfam" id="PF05347">
    <property type="entry name" value="Complex1_LYR"/>
    <property type="match status" value="1"/>
</dbReference>
<evidence type="ECO:0000256" key="1">
    <source>
        <dbReference type="ARBA" id="ARBA00009508"/>
    </source>
</evidence>
<dbReference type="InterPro" id="IPR051522">
    <property type="entry name" value="ISC_assembly_LYR"/>
</dbReference>
<dbReference type="GO" id="GO:0005739">
    <property type="term" value="C:mitochondrion"/>
    <property type="evidence" value="ECO:0007669"/>
    <property type="project" value="TreeGrafter"/>
</dbReference>
<dbReference type="CDD" id="cd20264">
    <property type="entry name" value="Complex1_LYR_LYRM4"/>
    <property type="match status" value="1"/>
</dbReference>
<organism evidence="3 4">
    <name type="scientific">Branchiostoma belcheri</name>
    <name type="common">Amphioxus</name>
    <dbReference type="NCBI Taxonomy" id="7741"/>
    <lineage>
        <taxon>Eukaryota</taxon>
        <taxon>Metazoa</taxon>
        <taxon>Chordata</taxon>
        <taxon>Cephalochordata</taxon>
        <taxon>Leptocardii</taxon>
        <taxon>Amphioxiformes</taxon>
        <taxon>Branchiostomatidae</taxon>
        <taxon>Branchiostoma</taxon>
    </lineage>
</organism>
<dbReference type="OrthoDB" id="275715at2759"/>
<dbReference type="PANTHER" id="PTHR13166:SF7">
    <property type="entry name" value="LYR MOTIF-CONTAINING PROTEIN 4"/>
    <property type="match status" value="1"/>
</dbReference>
<dbReference type="GeneID" id="109474047"/>
<dbReference type="GO" id="GO:0016226">
    <property type="term" value="P:iron-sulfur cluster assembly"/>
    <property type="evidence" value="ECO:0007669"/>
    <property type="project" value="InterPro"/>
</dbReference>
<name>A0A6P4ZJM6_BRABE</name>
<accession>A0A6P4ZJM6</accession>
<dbReference type="Proteomes" id="UP000515135">
    <property type="component" value="Unplaced"/>
</dbReference>
<protein>
    <submittedName>
        <fullName evidence="4">LYR motif-containing protein 4-like isoform X1</fullName>
    </submittedName>
</protein>
<dbReference type="InterPro" id="IPR045297">
    <property type="entry name" value="Complex1_LYR_LYRM4"/>
</dbReference>
<dbReference type="PANTHER" id="PTHR13166">
    <property type="entry name" value="PROTEIN C6ORF149"/>
    <property type="match status" value="1"/>
</dbReference>
<keyword evidence="3" id="KW-1185">Reference proteome</keyword>
<dbReference type="GO" id="GO:1990221">
    <property type="term" value="C:L-cysteine desulfurase complex"/>
    <property type="evidence" value="ECO:0007669"/>
    <property type="project" value="TreeGrafter"/>
</dbReference>
<dbReference type="RefSeq" id="XP_019629821.1">
    <property type="nucleotide sequence ID" value="XM_019774262.1"/>
</dbReference>
<feature type="domain" description="Complex 1 LYR protein" evidence="2">
    <location>
        <begin position="9"/>
        <end position="64"/>
    </location>
</feature>
<evidence type="ECO:0000313" key="4">
    <source>
        <dbReference type="RefSeq" id="XP_019629821.1"/>
    </source>
</evidence>
<proteinExistence type="inferred from homology"/>
<sequence>MAASTRSVVLSLYKKILRESKNFSSYNFRMYALRRTRDGFRANKDVTDPAKIQELIKQAEDSLQVIKRQVVIGQLYSTDKLVIEKDTQS</sequence>
<dbReference type="AlphaFoldDB" id="A0A6P4ZJM6"/>
<reference evidence="4" key="1">
    <citation type="submission" date="2025-08" db="UniProtKB">
        <authorList>
            <consortium name="RefSeq"/>
        </authorList>
    </citation>
    <scope>IDENTIFICATION</scope>
    <source>
        <tissue evidence="4">Gonad</tissue>
    </source>
</reference>